<evidence type="ECO:0000259" key="1">
    <source>
        <dbReference type="Pfam" id="PF01807"/>
    </source>
</evidence>
<evidence type="ECO:0000313" key="2">
    <source>
        <dbReference type="EMBL" id="NCD68309.1"/>
    </source>
</evidence>
<evidence type="ECO:0000313" key="3">
    <source>
        <dbReference type="Proteomes" id="UP000638732"/>
    </source>
</evidence>
<proteinExistence type="predicted"/>
<dbReference type="GO" id="GO:0006260">
    <property type="term" value="P:DNA replication"/>
    <property type="evidence" value="ECO:0007669"/>
    <property type="project" value="InterPro"/>
</dbReference>
<dbReference type="Gene3D" id="3.90.580.10">
    <property type="entry name" value="Zinc finger, CHC2-type domain"/>
    <property type="match status" value="1"/>
</dbReference>
<dbReference type="SUPFAM" id="SSF57783">
    <property type="entry name" value="Zinc beta-ribbon"/>
    <property type="match status" value="1"/>
</dbReference>
<dbReference type="Proteomes" id="UP000638732">
    <property type="component" value="Unassembled WGS sequence"/>
</dbReference>
<name>A0A965ZE30_9SPHI</name>
<dbReference type="Pfam" id="PF01807">
    <property type="entry name" value="Zn_ribbon_DnaG"/>
    <property type="match status" value="1"/>
</dbReference>
<dbReference type="InterPro" id="IPR002694">
    <property type="entry name" value="Znf_CHC2"/>
</dbReference>
<dbReference type="EMBL" id="WWEO01000037">
    <property type="protein sequence ID" value="NCD68309.1"/>
    <property type="molecule type" value="Genomic_DNA"/>
</dbReference>
<organism evidence="2 3">
    <name type="scientific">Mucilaginibacter agri</name>
    <dbReference type="NCBI Taxonomy" id="2695265"/>
    <lineage>
        <taxon>Bacteria</taxon>
        <taxon>Pseudomonadati</taxon>
        <taxon>Bacteroidota</taxon>
        <taxon>Sphingobacteriia</taxon>
        <taxon>Sphingobacteriales</taxon>
        <taxon>Sphingobacteriaceae</taxon>
        <taxon>Mucilaginibacter</taxon>
    </lineage>
</organism>
<dbReference type="GO" id="GO:0003899">
    <property type="term" value="F:DNA-directed RNA polymerase activity"/>
    <property type="evidence" value="ECO:0007669"/>
    <property type="project" value="InterPro"/>
</dbReference>
<sequence>MFKCIGCGKEGGPIEFVMYLENKSRDEAIRLLAGPNS</sequence>
<comment type="caution">
    <text evidence="2">The sequence shown here is derived from an EMBL/GenBank/DDBJ whole genome shotgun (WGS) entry which is preliminary data.</text>
</comment>
<feature type="domain" description="Zinc finger CHC2-type" evidence="1">
    <location>
        <begin position="1"/>
        <end position="33"/>
    </location>
</feature>
<dbReference type="GO" id="GO:0008270">
    <property type="term" value="F:zinc ion binding"/>
    <property type="evidence" value="ECO:0007669"/>
    <property type="project" value="InterPro"/>
</dbReference>
<dbReference type="AlphaFoldDB" id="A0A965ZE30"/>
<protein>
    <recommendedName>
        <fullName evidence="1">Zinc finger CHC2-type domain-containing protein</fullName>
    </recommendedName>
</protein>
<gene>
    <name evidence="2" type="ORF">GSY63_02930</name>
</gene>
<dbReference type="GO" id="GO:0003677">
    <property type="term" value="F:DNA binding"/>
    <property type="evidence" value="ECO:0007669"/>
    <property type="project" value="InterPro"/>
</dbReference>
<reference evidence="2" key="1">
    <citation type="submission" date="2020-01" db="EMBL/GenBank/DDBJ databases">
        <authorList>
            <person name="Seo Y.L."/>
        </authorList>
    </citation>
    <scope>NUCLEOTIDE SEQUENCE</scope>
    <source>
        <strain evidence="2">R11</strain>
    </source>
</reference>
<dbReference type="InterPro" id="IPR036977">
    <property type="entry name" value="DNA_primase_Znf_CHC2"/>
</dbReference>
<reference evidence="2" key="2">
    <citation type="submission" date="2020-10" db="EMBL/GenBank/DDBJ databases">
        <title>Mucilaginibacter sp. nov., isolated from soil.</title>
        <authorList>
            <person name="Jeon C.O."/>
        </authorList>
    </citation>
    <scope>NUCLEOTIDE SEQUENCE</scope>
    <source>
        <strain evidence="2">R11</strain>
    </source>
</reference>
<keyword evidence="3" id="KW-1185">Reference proteome</keyword>
<accession>A0A965ZE30</accession>